<dbReference type="NCBIfam" id="TIGR01509">
    <property type="entry name" value="HAD-SF-IA-v3"/>
    <property type="match status" value="1"/>
</dbReference>
<dbReference type="EMBL" id="JBHSZO010000006">
    <property type="protein sequence ID" value="MFC7217649.1"/>
    <property type="molecule type" value="Genomic_DNA"/>
</dbReference>
<dbReference type="Pfam" id="PF00702">
    <property type="entry name" value="Hydrolase"/>
    <property type="match status" value="1"/>
</dbReference>
<dbReference type="SFLD" id="SFLDS00003">
    <property type="entry name" value="Haloacid_Dehalogenase"/>
    <property type="match status" value="1"/>
</dbReference>
<dbReference type="GO" id="GO:0016787">
    <property type="term" value="F:hydrolase activity"/>
    <property type="evidence" value="ECO:0007669"/>
    <property type="project" value="UniProtKB-KW"/>
</dbReference>
<reference evidence="2" key="1">
    <citation type="journal article" date="2019" name="Int. J. Syst. Evol. Microbiol.">
        <title>The Global Catalogue of Microorganisms (GCM) 10K type strain sequencing project: providing services to taxonomists for standard genome sequencing and annotation.</title>
        <authorList>
            <consortium name="The Broad Institute Genomics Platform"/>
            <consortium name="The Broad Institute Genome Sequencing Center for Infectious Disease"/>
            <person name="Wu L."/>
            <person name="Ma J."/>
        </authorList>
    </citation>
    <scope>NUCLEOTIDE SEQUENCE [LARGE SCALE GENOMIC DNA]</scope>
    <source>
        <strain evidence="2">CGMCC 1.13681</strain>
    </source>
</reference>
<evidence type="ECO:0000313" key="2">
    <source>
        <dbReference type="Proteomes" id="UP001596413"/>
    </source>
</evidence>
<dbReference type="NCBIfam" id="TIGR01549">
    <property type="entry name" value="HAD-SF-IA-v1"/>
    <property type="match status" value="1"/>
</dbReference>
<dbReference type="PRINTS" id="PR00413">
    <property type="entry name" value="HADHALOGNASE"/>
</dbReference>
<dbReference type="InterPro" id="IPR023214">
    <property type="entry name" value="HAD_sf"/>
</dbReference>
<keyword evidence="1" id="KW-0378">Hydrolase</keyword>
<dbReference type="Gene3D" id="3.40.50.1000">
    <property type="entry name" value="HAD superfamily/HAD-like"/>
    <property type="match status" value="1"/>
</dbReference>
<protein>
    <submittedName>
        <fullName evidence="1">HAD-IA family hydrolase</fullName>
    </submittedName>
</protein>
<accession>A0ABW2GF49</accession>
<keyword evidence="2" id="KW-1185">Reference proteome</keyword>
<dbReference type="Proteomes" id="UP001596413">
    <property type="component" value="Unassembled WGS sequence"/>
</dbReference>
<organism evidence="1 2">
    <name type="scientific">Streptomyces polyrhachis</name>
    <dbReference type="NCBI Taxonomy" id="1282885"/>
    <lineage>
        <taxon>Bacteria</taxon>
        <taxon>Bacillati</taxon>
        <taxon>Actinomycetota</taxon>
        <taxon>Actinomycetes</taxon>
        <taxon>Kitasatosporales</taxon>
        <taxon>Streptomycetaceae</taxon>
        <taxon>Streptomyces</taxon>
    </lineage>
</organism>
<gene>
    <name evidence="1" type="ORF">ACFQLX_05605</name>
</gene>
<dbReference type="PANTHER" id="PTHR46649">
    <property type="match status" value="1"/>
</dbReference>
<dbReference type="RefSeq" id="WP_386412611.1">
    <property type="nucleotide sequence ID" value="NZ_JBHSZO010000006.1"/>
</dbReference>
<dbReference type="SFLD" id="SFLDG01129">
    <property type="entry name" value="C1.5:_HAD__Beta-PGM__Phosphata"/>
    <property type="match status" value="1"/>
</dbReference>
<dbReference type="InterPro" id="IPR006439">
    <property type="entry name" value="HAD-SF_hydro_IA"/>
</dbReference>
<name>A0ABW2GF49_9ACTN</name>
<comment type="caution">
    <text evidence="1">The sequence shown here is derived from an EMBL/GenBank/DDBJ whole genome shotgun (WGS) entry which is preliminary data.</text>
</comment>
<evidence type="ECO:0000313" key="1">
    <source>
        <dbReference type="EMBL" id="MFC7217649.1"/>
    </source>
</evidence>
<dbReference type="PANTHER" id="PTHR46649:SF4">
    <property type="entry name" value="HALOACID DEHALOGENASE-LIKE HYDROLASE (HAD) SUPERFAMILY PROTEIN"/>
    <property type="match status" value="1"/>
</dbReference>
<dbReference type="InterPro" id="IPR036412">
    <property type="entry name" value="HAD-like_sf"/>
</dbReference>
<proteinExistence type="predicted"/>
<dbReference type="SUPFAM" id="SSF56784">
    <property type="entry name" value="HAD-like"/>
    <property type="match status" value="1"/>
</dbReference>
<sequence>MTIIKGVLFDASGTLLRIESALSALRALLDRHGIAAADEEVRACAQRLDAAGAIPGGTPPQVVPAPLAEVWEARDESPAQHRAAFTGLAREVELPWPGLDVGEIYDRSMTADAWRLYPDALEVLGALRERGLRTAVVSNVGFDWRPVFTALGLDPYLDAHVFSYEVGLVKPDPRIFQLACAKLDLAPREVLMVGDERRKDGGAVAAGCRYLPVDHLPVEDRPDGLRPVLAQLD</sequence>